<evidence type="ECO:0000313" key="3">
    <source>
        <dbReference type="Proteomes" id="UP000663879"/>
    </source>
</evidence>
<evidence type="ECO:0000313" key="2">
    <source>
        <dbReference type="EMBL" id="CAF0868958.1"/>
    </source>
</evidence>
<name>A0A813XRW4_9BILA</name>
<dbReference type="Gene3D" id="3.10.100.10">
    <property type="entry name" value="Mannose-Binding Protein A, subunit A"/>
    <property type="match status" value="1"/>
</dbReference>
<evidence type="ECO:0008006" key="4">
    <source>
        <dbReference type="Google" id="ProtNLM"/>
    </source>
</evidence>
<organism evidence="2 3">
    <name type="scientific">Brachionus calyciflorus</name>
    <dbReference type="NCBI Taxonomy" id="104777"/>
    <lineage>
        <taxon>Eukaryota</taxon>
        <taxon>Metazoa</taxon>
        <taxon>Spiralia</taxon>
        <taxon>Gnathifera</taxon>
        <taxon>Rotifera</taxon>
        <taxon>Eurotatoria</taxon>
        <taxon>Monogononta</taxon>
        <taxon>Pseudotrocha</taxon>
        <taxon>Ploima</taxon>
        <taxon>Brachionidae</taxon>
        <taxon>Brachionus</taxon>
    </lineage>
</organism>
<comment type="caution">
    <text evidence="2">The sequence shown here is derived from an EMBL/GenBank/DDBJ whole genome shotgun (WGS) entry which is preliminary data.</text>
</comment>
<keyword evidence="1" id="KW-0732">Signal</keyword>
<dbReference type="InterPro" id="IPR016186">
    <property type="entry name" value="C-type_lectin-like/link_sf"/>
</dbReference>
<dbReference type="EMBL" id="CAJNOC010001487">
    <property type="protein sequence ID" value="CAF0868958.1"/>
    <property type="molecule type" value="Genomic_DNA"/>
</dbReference>
<keyword evidence="3" id="KW-1185">Reference proteome</keyword>
<reference evidence="2" key="1">
    <citation type="submission" date="2021-02" db="EMBL/GenBank/DDBJ databases">
        <authorList>
            <person name="Nowell W R."/>
        </authorList>
    </citation>
    <scope>NUCLEOTIDE SEQUENCE</scope>
    <source>
        <strain evidence="2">Ploen Becks lab</strain>
    </source>
</reference>
<accession>A0A813XRW4</accession>
<feature type="chain" id="PRO_5032965017" description="C-type lectin domain-containing protein" evidence="1">
    <location>
        <begin position="25"/>
        <end position="373"/>
    </location>
</feature>
<dbReference type="InterPro" id="IPR016187">
    <property type="entry name" value="CTDL_fold"/>
</dbReference>
<proteinExistence type="predicted"/>
<evidence type="ECO:0000256" key="1">
    <source>
        <dbReference type="SAM" id="SignalP"/>
    </source>
</evidence>
<dbReference type="CDD" id="cd00037">
    <property type="entry name" value="CLECT"/>
    <property type="match status" value="1"/>
</dbReference>
<dbReference type="AlphaFoldDB" id="A0A813XRW4"/>
<gene>
    <name evidence="2" type="ORF">OXX778_LOCUS9832</name>
</gene>
<feature type="non-terminal residue" evidence="2">
    <location>
        <position position="1"/>
    </location>
</feature>
<dbReference type="SUPFAM" id="SSF56436">
    <property type="entry name" value="C-type lectin-like"/>
    <property type="match status" value="1"/>
</dbReference>
<protein>
    <recommendedName>
        <fullName evidence="4">C-type lectin domain-containing protein</fullName>
    </recommendedName>
</protein>
<feature type="signal peptide" evidence="1">
    <location>
        <begin position="1"/>
        <end position="24"/>
    </location>
</feature>
<dbReference type="Proteomes" id="UP000663879">
    <property type="component" value="Unassembled WGS sequence"/>
</dbReference>
<dbReference type="OrthoDB" id="10580100at2759"/>
<sequence length="373" mass="43286">MLIYRQEWLISIFTVCLFTSYARSISDKNDDKIKIDLKVEFPRNSLLNLVISASSNDLTMCNKSICKETKQTDKLKITSNLTETQPNDLRKNIEETIEEPVTSSILTDMSMDVLNTTSITYIQKFIEFCGFENKDYDSISNENLNNFTNDSIITSEIPLIPESTELFTTTLVPNIEEQFQTNTDEISTSVLYTTIPDTTLLVPETTTLPQDKKQCLENFKQIDDKCIYISNERSSWSHAKSECEKLKSRLVIPDSEDTFEKVILPLTEIINEDFWVNAYFNIQFDDWVHPAVQLENQKNSQIKDLAYEKYSNSQFLFIDPNDNKNLYCNNEKLIKYSSTEEELTNNYLAITWSHSQNRYCLDNFNLESNKLVV</sequence>